<feature type="transmembrane region" description="Helical" evidence="6">
    <location>
        <begin position="642"/>
        <end position="661"/>
    </location>
</feature>
<feature type="transmembrane region" description="Helical" evidence="6">
    <location>
        <begin position="668"/>
        <end position="688"/>
    </location>
</feature>
<dbReference type="Gene3D" id="1.20.1640.10">
    <property type="entry name" value="Multidrug efflux transporter AcrB transmembrane domain"/>
    <property type="match status" value="2"/>
</dbReference>
<organism evidence="8">
    <name type="scientific">mine drainage metagenome</name>
    <dbReference type="NCBI Taxonomy" id="410659"/>
    <lineage>
        <taxon>unclassified sequences</taxon>
        <taxon>metagenomes</taxon>
        <taxon>ecological metagenomes</taxon>
    </lineage>
</organism>
<feature type="transmembrane region" description="Helical" evidence="6">
    <location>
        <begin position="275"/>
        <end position="296"/>
    </location>
</feature>
<feature type="domain" description="Membrane transport protein MMPL" evidence="7">
    <location>
        <begin position="168"/>
        <end position="392"/>
    </location>
</feature>
<feature type="transmembrane region" description="Helical" evidence="6">
    <location>
        <begin position="694"/>
        <end position="714"/>
    </location>
</feature>
<evidence type="ECO:0000256" key="3">
    <source>
        <dbReference type="ARBA" id="ARBA00022692"/>
    </source>
</evidence>
<dbReference type="InterPro" id="IPR050545">
    <property type="entry name" value="Mycobact_MmpL"/>
</dbReference>
<gene>
    <name evidence="8" type="ORF">GALL_282400</name>
</gene>
<keyword evidence="3 6" id="KW-0812">Transmembrane</keyword>
<comment type="subcellular location">
    <subcellularLocation>
        <location evidence="1">Cell membrane</location>
        <topology evidence="1">Multi-pass membrane protein</topology>
    </subcellularLocation>
</comment>
<evidence type="ECO:0000256" key="5">
    <source>
        <dbReference type="ARBA" id="ARBA00023136"/>
    </source>
</evidence>
<feature type="transmembrane region" description="Helical" evidence="6">
    <location>
        <begin position="753"/>
        <end position="774"/>
    </location>
</feature>
<reference evidence="8" key="1">
    <citation type="submission" date="2016-10" db="EMBL/GenBank/DDBJ databases">
        <title>Sequence of Gallionella enrichment culture.</title>
        <authorList>
            <person name="Poehlein A."/>
            <person name="Muehling M."/>
            <person name="Daniel R."/>
        </authorList>
    </citation>
    <scope>NUCLEOTIDE SEQUENCE</scope>
</reference>
<sequence length="785" mass="82115">MRQGRLVALLAWLVALAAGLLLVARAHFSTDMSAFLPRSPDAQQRVLVDQLRSGLVSRLLMVGIDGADPRLRAEVSRRLAGRLRQLPDFASVNNGQAVDAARDYAVVFAHRYQLDDINASTFSAAGLHASIGDAIAQLASPMGGAFKQLFVTDPTGATLGFLKQATPASQPRMIDGAWASPDGKRALLLAIMHAAGTDIDAQQHALLALRAAFAQAQREAGPAAGATRLVVSGPAVFAVQSRSTIEHAVTRISLVGATLIVLLLWLVYRSVPVLVLGLLPVLSGVVVATAAVSVAYGVVQGLTLGFGTTLMGEAVDYSIYLFVQSGARVDADPRAWLDRFWPTVRLGMLTSVIGFASLLLSDFPGLAQIGAYSMAGLVTAALVTRFVLPLLLPARFQVRDLSPIGERLLRLVRGLRRLRYALLVLVVAATAVLVTQRHQLWNDRLAALGSMSQRMLDTDAQLRRQIGAPDSGDLVVVGGSSQEDVLRKAEAIAPRLLALTRSGAIGGFDSPARYLPSAKTQRARQALLPDAAALDAKLAAAVVGLPVRPATFAPFVEQVQAARSAPLLTRADYAHTSLALALDGMLVHGADGHWSALLPLRAPADGTVDAQRVVAALQGSDGTFVDLGATSNNLYQGYRRTATWLSLAGVAAMALLLGLALRSLRRMARVLAPLLAAVLVVSAGLVVAGVQLNLLHLIGMMLVIAVGSNYALFFDRGAARGGIAPRTLASLVFANLTAVAGFGPLLLAGVPVLTALGATVAPGALLALLFSAVLSAPTPDVPAAD</sequence>
<keyword evidence="5 6" id="KW-0472">Membrane</keyword>
<dbReference type="PANTHER" id="PTHR33406">
    <property type="entry name" value="MEMBRANE PROTEIN MJ1562-RELATED"/>
    <property type="match status" value="1"/>
</dbReference>
<feature type="transmembrane region" description="Helical" evidence="6">
    <location>
        <begin position="726"/>
        <end position="747"/>
    </location>
</feature>
<proteinExistence type="predicted"/>
<accession>A0A1J5RP37</accession>
<evidence type="ECO:0000256" key="4">
    <source>
        <dbReference type="ARBA" id="ARBA00022989"/>
    </source>
</evidence>
<keyword evidence="4 6" id="KW-1133">Transmembrane helix</keyword>
<feature type="transmembrane region" description="Helical" evidence="6">
    <location>
        <begin position="418"/>
        <end position="435"/>
    </location>
</feature>
<keyword evidence="2" id="KW-1003">Cell membrane</keyword>
<dbReference type="InterPro" id="IPR004869">
    <property type="entry name" value="MMPL_dom"/>
</dbReference>
<feature type="transmembrane region" description="Helical" evidence="6">
    <location>
        <begin position="302"/>
        <end position="323"/>
    </location>
</feature>
<evidence type="ECO:0000259" key="7">
    <source>
        <dbReference type="Pfam" id="PF03176"/>
    </source>
</evidence>
<name>A0A1J5RP37_9ZZZZ</name>
<dbReference type="AlphaFoldDB" id="A0A1J5RP37"/>
<dbReference type="SUPFAM" id="SSF82866">
    <property type="entry name" value="Multidrug efflux transporter AcrB transmembrane domain"/>
    <property type="match status" value="2"/>
</dbReference>
<dbReference type="PANTHER" id="PTHR33406:SF13">
    <property type="entry name" value="MEMBRANE PROTEIN YDFJ"/>
    <property type="match status" value="1"/>
</dbReference>
<evidence type="ECO:0000256" key="6">
    <source>
        <dbReference type="SAM" id="Phobius"/>
    </source>
</evidence>
<dbReference type="Pfam" id="PF03176">
    <property type="entry name" value="MMPL"/>
    <property type="match status" value="1"/>
</dbReference>
<feature type="transmembrane region" description="Helical" evidence="6">
    <location>
        <begin position="344"/>
        <end position="363"/>
    </location>
</feature>
<dbReference type="GO" id="GO:0005886">
    <property type="term" value="C:plasma membrane"/>
    <property type="evidence" value="ECO:0007669"/>
    <property type="project" value="UniProtKB-SubCell"/>
</dbReference>
<comment type="caution">
    <text evidence="8">The sequence shown here is derived from an EMBL/GenBank/DDBJ whole genome shotgun (WGS) entry which is preliminary data.</text>
</comment>
<dbReference type="EMBL" id="MLJW01000313">
    <property type="protein sequence ID" value="OIQ89869.1"/>
    <property type="molecule type" value="Genomic_DNA"/>
</dbReference>
<evidence type="ECO:0000313" key="8">
    <source>
        <dbReference type="EMBL" id="OIQ89869.1"/>
    </source>
</evidence>
<evidence type="ECO:0000256" key="2">
    <source>
        <dbReference type="ARBA" id="ARBA00022475"/>
    </source>
</evidence>
<feature type="transmembrane region" description="Helical" evidence="6">
    <location>
        <begin position="369"/>
        <end position="392"/>
    </location>
</feature>
<feature type="transmembrane region" description="Helical" evidence="6">
    <location>
        <begin position="248"/>
        <end position="268"/>
    </location>
</feature>
<protein>
    <submittedName>
        <fullName evidence="8">MMPL family protein</fullName>
    </submittedName>
</protein>
<evidence type="ECO:0000256" key="1">
    <source>
        <dbReference type="ARBA" id="ARBA00004651"/>
    </source>
</evidence>